<evidence type="ECO:0000259" key="1">
    <source>
        <dbReference type="Pfam" id="PF00535"/>
    </source>
</evidence>
<organism evidence="2 3">
    <name type="scientific">Candidatus Cryptobacteroides merdipullorum</name>
    <dbReference type="NCBI Taxonomy" id="2840771"/>
    <lineage>
        <taxon>Bacteria</taxon>
        <taxon>Pseudomonadati</taxon>
        <taxon>Bacteroidota</taxon>
        <taxon>Bacteroidia</taxon>
        <taxon>Bacteroidales</taxon>
        <taxon>Candidatus Cryptobacteroides</taxon>
    </lineage>
</organism>
<dbReference type="AlphaFoldDB" id="A0A9D1KI08"/>
<reference evidence="2" key="2">
    <citation type="journal article" date="2021" name="PeerJ">
        <title>Extensive microbial diversity within the chicken gut microbiome revealed by metagenomics and culture.</title>
        <authorList>
            <person name="Gilroy R."/>
            <person name="Ravi A."/>
            <person name="Getino M."/>
            <person name="Pursley I."/>
            <person name="Horton D.L."/>
            <person name="Alikhan N.F."/>
            <person name="Baker D."/>
            <person name="Gharbi K."/>
            <person name="Hall N."/>
            <person name="Watson M."/>
            <person name="Adriaenssens E.M."/>
            <person name="Foster-Nyarko E."/>
            <person name="Jarju S."/>
            <person name="Secka A."/>
            <person name="Antonio M."/>
            <person name="Oren A."/>
            <person name="Chaudhuri R.R."/>
            <person name="La Ragione R."/>
            <person name="Hildebrand F."/>
            <person name="Pallen M.J."/>
        </authorList>
    </citation>
    <scope>NUCLEOTIDE SEQUENCE</scope>
    <source>
        <strain evidence="2">ChiHecec2B26-709</strain>
    </source>
</reference>
<dbReference type="Gene3D" id="3.90.550.10">
    <property type="entry name" value="Spore Coat Polysaccharide Biosynthesis Protein SpsA, Chain A"/>
    <property type="match status" value="1"/>
</dbReference>
<proteinExistence type="predicted"/>
<dbReference type="InterPro" id="IPR001173">
    <property type="entry name" value="Glyco_trans_2-like"/>
</dbReference>
<dbReference type="Pfam" id="PF00535">
    <property type="entry name" value="Glycos_transf_2"/>
    <property type="match status" value="1"/>
</dbReference>
<evidence type="ECO:0000313" key="2">
    <source>
        <dbReference type="EMBL" id="HIT46270.1"/>
    </source>
</evidence>
<sequence length="327" mass="37066">MEKPGQDMSAPEVSVIIVCMNRPDNLYPCLESISAHCGVSHETLVVAYLFSEENLSRAKADWPDVHFVESREIRGFSENNNLALKLARGRFCFVLNDDTELRSDVIGRLVGDFSRLPENAAIVAPKLVNADGSLQLCGRPPYPSGYYALQQWHLHSEPKDDTVGKRPEFDEVFRTSNISGAAFLIKTDIFRETGWFDERYFFTPEDIALSARLHEAGFGVYVDRAAEVVHKWKATASRMSLAVRPAAVRGSLIFFSRGSSLKYFLLALPVWLAEFAKFIKACLRRLLCPSEENAVKMNTFRENCRAVFSRRTPKEIFIDSAKRWKLL</sequence>
<comment type="caution">
    <text evidence="2">The sequence shown here is derived from an EMBL/GenBank/DDBJ whole genome shotgun (WGS) entry which is preliminary data.</text>
</comment>
<reference evidence="2" key="1">
    <citation type="submission" date="2020-10" db="EMBL/GenBank/DDBJ databases">
        <authorList>
            <person name="Gilroy R."/>
        </authorList>
    </citation>
    <scope>NUCLEOTIDE SEQUENCE</scope>
    <source>
        <strain evidence="2">ChiHecec2B26-709</strain>
    </source>
</reference>
<gene>
    <name evidence="2" type="ORF">IAC35_00240</name>
</gene>
<name>A0A9D1KI08_9BACT</name>
<dbReference type="InterPro" id="IPR029044">
    <property type="entry name" value="Nucleotide-diphossugar_trans"/>
</dbReference>
<dbReference type="SUPFAM" id="SSF53448">
    <property type="entry name" value="Nucleotide-diphospho-sugar transferases"/>
    <property type="match status" value="1"/>
</dbReference>
<feature type="domain" description="Glycosyltransferase 2-like" evidence="1">
    <location>
        <begin position="14"/>
        <end position="131"/>
    </location>
</feature>
<evidence type="ECO:0000313" key="3">
    <source>
        <dbReference type="Proteomes" id="UP000886881"/>
    </source>
</evidence>
<dbReference type="EMBL" id="DVLC01000004">
    <property type="protein sequence ID" value="HIT46270.1"/>
    <property type="molecule type" value="Genomic_DNA"/>
</dbReference>
<dbReference type="PANTHER" id="PTHR43179:SF7">
    <property type="entry name" value="RHAMNOSYLTRANSFERASE WBBL"/>
    <property type="match status" value="1"/>
</dbReference>
<dbReference type="PANTHER" id="PTHR43179">
    <property type="entry name" value="RHAMNOSYLTRANSFERASE WBBL"/>
    <property type="match status" value="1"/>
</dbReference>
<dbReference type="Proteomes" id="UP000886881">
    <property type="component" value="Unassembled WGS sequence"/>
</dbReference>
<protein>
    <submittedName>
        <fullName evidence="2">Glycosyltransferase family 2 protein</fullName>
    </submittedName>
</protein>
<accession>A0A9D1KI08</accession>